<dbReference type="Proteomes" id="UP000663722">
    <property type="component" value="Chromosome"/>
</dbReference>
<dbReference type="KEGG" id="dmm:dnm_039880"/>
<evidence type="ECO:0000313" key="1">
    <source>
        <dbReference type="EMBL" id="QTA87949.1"/>
    </source>
</evidence>
<dbReference type="AlphaFoldDB" id="A0A975BLK0"/>
<sequence>MARSGLKKTAIDQQIRTASVGLTNPTVSVRICQSEPSKTELFPKLFDSLKLQVLSSEMNTMRRKYFENS</sequence>
<dbReference type="EMBL" id="CP061800">
    <property type="protein sequence ID" value="QTA87949.1"/>
    <property type="molecule type" value="Genomic_DNA"/>
</dbReference>
<protein>
    <submittedName>
        <fullName evidence="1">Uncharacterized protein</fullName>
    </submittedName>
</protein>
<proteinExistence type="predicted"/>
<name>A0A975BLK0_9BACT</name>
<reference evidence="1" key="1">
    <citation type="journal article" date="2021" name="Microb. Physiol.">
        <title>Proteogenomic Insights into the Physiology of Marine, Sulfate-Reducing, Filamentous Desulfonema limicola and Desulfonema magnum.</title>
        <authorList>
            <person name="Schnaars V."/>
            <person name="Wohlbrand L."/>
            <person name="Scheve S."/>
            <person name="Hinrichs C."/>
            <person name="Reinhardt R."/>
            <person name="Rabus R."/>
        </authorList>
    </citation>
    <scope>NUCLEOTIDE SEQUENCE</scope>
    <source>
        <strain evidence="1">4be13</strain>
    </source>
</reference>
<keyword evidence="2" id="KW-1185">Reference proteome</keyword>
<accession>A0A975BLK0</accession>
<organism evidence="1 2">
    <name type="scientific">Desulfonema magnum</name>
    <dbReference type="NCBI Taxonomy" id="45655"/>
    <lineage>
        <taxon>Bacteria</taxon>
        <taxon>Pseudomonadati</taxon>
        <taxon>Thermodesulfobacteriota</taxon>
        <taxon>Desulfobacteria</taxon>
        <taxon>Desulfobacterales</taxon>
        <taxon>Desulfococcaceae</taxon>
        <taxon>Desulfonema</taxon>
    </lineage>
</organism>
<gene>
    <name evidence="1" type="ORF">dnm_039880</name>
</gene>
<evidence type="ECO:0000313" key="2">
    <source>
        <dbReference type="Proteomes" id="UP000663722"/>
    </source>
</evidence>